<comment type="caution">
    <text evidence="1">The sequence shown here is derived from an EMBL/GenBank/DDBJ whole genome shotgun (WGS) entry which is preliminary data.</text>
</comment>
<dbReference type="EMBL" id="AJJH01000125">
    <property type="protein sequence ID" value="EID77757.1"/>
    <property type="molecule type" value="Genomic_DNA"/>
</dbReference>
<accession>I0WMZ1</accession>
<name>I0WMZ1_RHOOP</name>
<evidence type="ECO:0000313" key="1">
    <source>
        <dbReference type="EMBL" id="EID77757.1"/>
    </source>
</evidence>
<dbReference type="Proteomes" id="UP000006447">
    <property type="component" value="Unassembled WGS sequence"/>
</dbReference>
<gene>
    <name evidence="1" type="ORF">W59_22478</name>
</gene>
<sequence length="67" mass="7841">MLSYRCDRLAAHLLRDESLLIVDDDSSKLIRLHDYHDRLPPQEFIVNRTRTTLPNDHVRALSTAVEK</sequence>
<reference evidence="1 2" key="1">
    <citation type="journal article" date="2012" name="J. Bacteriol.">
        <title>Draft genome sequence of the nitrophenol-degrading actinomycete Rhodococcus imtechensis RKJ300.</title>
        <authorList>
            <person name="Vikram S."/>
            <person name="Kumar S."/>
            <person name="Subramanian S."/>
            <person name="Raghava G.P."/>
        </authorList>
    </citation>
    <scope>NUCLEOTIDE SEQUENCE [LARGE SCALE GENOMIC DNA]</scope>
    <source>
        <strain evidence="1 2">RKJ300</strain>
    </source>
</reference>
<organism evidence="1 2">
    <name type="scientific">Rhodococcus opacus RKJ300 = JCM 13270</name>
    <dbReference type="NCBI Taxonomy" id="1165867"/>
    <lineage>
        <taxon>Bacteria</taxon>
        <taxon>Bacillati</taxon>
        <taxon>Actinomycetota</taxon>
        <taxon>Actinomycetes</taxon>
        <taxon>Mycobacteriales</taxon>
        <taxon>Nocardiaceae</taxon>
        <taxon>Rhodococcus</taxon>
    </lineage>
</organism>
<evidence type="ECO:0000313" key="2">
    <source>
        <dbReference type="Proteomes" id="UP000006447"/>
    </source>
</evidence>
<dbReference type="AlphaFoldDB" id="I0WMZ1"/>
<dbReference type="PATRIC" id="fig|1165867.3.peg.4594"/>
<proteinExistence type="predicted"/>
<protein>
    <submittedName>
        <fullName evidence="1">Uncharacterized protein</fullName>
    </submittedName>
</protein>